<dbReference type="InterPro" id="IPR011989">
    <property type="entry name" value="ARM-like"/>
</dbReference>
<dbReference type="PANTHER" id="PTHR12984:SF6">
    <property type="entry name" value="SCY1-LIKE PROTEIN 2"/>
    <property type="match status" value="1"/>
</dbReference>
<dbReference type="OrthoDB" id="79687at2759"/>
<dbReference type="GO" id="GO:0004672">
    <property type="term" value="F:protein kinase activity"/>
    <property type="evidence" value="ECO:0007669"/>
    <property type="project" value="InterPro"/>
</dbReference>
<dbReference type="PROSITE" id="PS50011">
    <property type="entry name" value="PROTEIN_KINASE_DOM"/>
    <property type="match status" value="1"/>
</dbReference>
<dbReference type="Proteomes" id="UP000310066">
    <property type="component" value="Unassembled WGS sequence"/>
</dbReference>
<dbReference type="Gene3D" id="1.10.510.10">
    <property type="entry name" value="Transferase(Phosphotransferase) domain 1"/>
    <property type="match status" value="1"/>
</dbReference>
<feature type="region of interest" description="Disordered" evidence="1">
    <location>
        <begin position="824"/>
        <end position="852"/>
    </location>
</feature>
<dbReference type="InterPro" id="IPR011009">
    <property type="entry name" value="Kinase-like_dom_sf"/>
</dbReference>
<dbReference type="Pfam" id="PF00069">
    <property type="entry name" value="Pkinase"/>
    <property type="match status" value="1"/>
</dbReference>
<dbReference type="Gene3D" id="1.25.10.10">
    <property type="entry name" value="Leucine-rich Repeat Variant"/>
    <property type="match status" value="1"/>
</dbReference>
<dbReference type="Gene3D" id="3.30.200.20">
    <property type="entry name" value="Phosphorylase Kinase, domain 1"/>
    <property type="match status" value="1"/>
</dbReference>
<proteinExistence type="predicted"/>
<feature type="compositionally biased region" description="Polar residues" evidence="1">
    <location>
        <begin position="748"/>
        <end position="769"/>
    </location>
</feature>
<name>A0A4U0V0J8_9PEZI</name>
<dbReference type="AlphaFoldDB" id="A0A4U0V0J8"/>
<feature type="region of interest" description="Disordered" evidence="1">
    <location>
        <begin position="902"/>
        <end position="963"/>
    </location>
</feature>
<dbReference type="SUPFAM" id="SSF48371">
    <property type="entry name" value="ARM repeat"/>
    <property type="match status" value="1"/>
</dbReference>
<dbReference type="InterPro" id="IPR051177">
    <property type="entry name" value="CIK-Related_Protein"/>
</dbReference>
<feature type="compositionally biased region" description="Polar residues" evidence="1">
    <location>
        <begin position="824"/>
        <end position="840"/>
    </location>
</feature>
<feature type="domain" description="Protein kinase" evidence="2">
    <location>
        <begin position="1"/>
        <end position="354"/>
    </location>
</feature>
<evidence type="ECO:0000313" key="4">
    <source>
        <dbReference type="Proteomes" id="UP000310066"/>
    </source>
</evidence>
<dbReference type="GO" id="GO:0005524">
    <property type="term" value="F:ATP binding"/>
    <property type="evidence" value="ECO:0007669"/>
    <property type="project" value="InterPro"/>
</dbReference>
<feature type="region of interest" description="Disordered" evidence="1">
    <location>
        <begin position="734"/>
        <end position="804"/>
    </location>
</feature>
<dbReference type="InterPro" id="IPR016024">
    <property type="entry name" value="ARM-type_fold"/>
</dbReference>
<accession>A0A4U0V0J8</accession>
<dbReference type="CDD" id="cd14011">
    <property type="entry name" value="PK_SCY1_like"/>
    <property type="match status" value="1"/>
</dbReference>
<dbReference type="PANTHER" id="PTHR12984">
    <property type="entry name" value="SCY1-RELATED S/T PROTEIN KINASE-LIKE"/>
    <property type="match status" value="1"/>
</dbReference>
<evidence type="ECO:0000259" key="2">
    <source>
        <dbReference type="PROSITE" id="PS50011"/>
    </source>
</evidence>
<dbReference type="InterPro" id="IPR000719">
    <property type="entry name" value="Prot_kinase_dom"/>
</dbReference>
<dbReference type="STRING" id="329885.A0A4U0V0J8"/>
<dbReference type="SUPFAM" id="SSF56112">
    <property type="entry name" value="Protein kinase-like (PK-like)"/>
    <property type="match status" value="1"/>
</dbReference>
<comment type="caution">
    <text evidence="3">The sequence shown here is derived from an EMBL/GenBank/DDBJ whole genome shotgun (WGS) entry which is preliminary data.</text>
</comment>
<feature type="compositionally biased region" description="Polar residues" evidence="1">
    <location>
        <begin position="905"/>
        <end position="916"/>
    </location>
</feature>
<organism evidence="3 4">
    <name type="scientific">Friedmanniomyces endolithicus</name>
    <dbReference type="NCBI Taxonomy" id="329885"/>
    <lineage>
        <taxon>Eukaryota</taxon>
        <taxon>Fungi</taxon>
        <taxon>Dikarya</taxon>
        <taxon>Ascomycota</taxon>
        <taxon>Pezizomycotina</taxon>
        <taxon>Dothideomycetes</taxon>
        <taxon>Dothideomycetidae</taxon>
        <taxon>Mycosphaerellales</taxon>
        <taxon>Teratosphaeriaceae</taxon>
        <taxon>Friedmanniomyces</taxon>
    </lineage>
</organism>
<gene>
    <name evidence="3" type="ORF">B0A54_06530</name>
</gene>
<evidence type="ECO:0000313" key="3">
    <source>
        <dbReference type="EMBL" id="TKA41642.1"/>
    </source>
</evidence>
<protein>
    <recommendedName>
        <fullName evidence="2">Protein kinase domain-containing protein</fullName>
    </recommendedName>
</protein>
<sequence>MFSKALSSFTSSISSNYTVSPQPTSTAGPWKIFDAKRKQTGKAVSVFVFDPKSLTPPGGSMMGGGGRGPAASLKRAHDEVMVRLHKEASSLAKLRHPSILELQEPVEETRSGGLMFATEPVTASLAGMLHEKDEQERAGGVGGRGSRYVVEEADGTRKRRELEIDELEIQKGLLQLGKGLEFLHESAGLVHANLTPEAVMINAKGDWKISGLAFCGPHESSTAATSLTAISLNEALNNDPRLPRNVQLNLDYTSPDFVLDNSLVASADMFSLGLLIISLFNNPHTSPLSSNGSLSTYKRFFATASTLPSQSNNFLVPASHPLPPRLGSELLPRLITRRPAQRLSAREFQEASYFDNILVSTIRFLDALPAKTAQEKAAFMRGLPRIIPQFPKSVLEKKVLPALLDEMKDKELLALILSNVFAMVKAMPTGKRAFSTVVLPKLREVFIANRSQEKDPSKEAGLMVLLENMETAAVNCSGKEFREDILPIILLAMDSPTHALIDAALGTLPCVLPVLDCSTIKGDLFPAIAAVFAKTSSLAIKIKGLDAFYILCGGHLHTAADDLNTKDDDDLNGLGVPSSTSTSSSPAAILDKHTLHSQLVPLLKAIKTQEPGVMMSALRVFRQVGQVADTDFIAMELLPVLWRMSLGPLLDLRQFGAFMGVIKALGGKVERDRMRILAEMGGSAAGSAGGAGVRRAGYSGAAGVNGLTNGEEADFETLVSGRKPAAAVAALTNGDGDLMSDWGAPRPASSSRTQAYVPSTSETPTFSWQSSSTAASAAQLPRQQPRRQQQHQQLQAASNGFRAPQTLLSQPAISRTITPDQSLSSFAPLTPASQFSQPLQPSRVGVSTGMSTTTTSVPLRPAAAINGFPAPAGPVAGGGGGGGSSIDWSAASTASNSATAWGGQLYSQPQSGQRASNGGFGLPPPPMIPPVTGVLRPPGVGGGGQNATPAGGGGGLSKYESLL</sequence>
<reference evidence="3 4" key="1">
    <citation type="submission" date="2017-03" db="EMBL/GenBank/DDBJ databases">
        <title>Genomes of endolithic fungi from Antarctica.</title>
        <authorList>
            <person name="Coleine C."/>
            <person name="Masonjones S."/>
            <person name="Stajich J.E."/>
        </authorList>
    </citation>
    <scope>NUCLEOTIDE SEQUENCE [LARGE SCALE GENOMIC DNA]</scope>
    <source>
        <strain evidence="3 4">CCFEE 5311</strain>
    </source>
</reference>
<evidence type="ECO:0000256" key="1">
    <source>
        <dbReference type="SAM" id="MobiDB-lite"/>
    </source>
</evidence>
<dbReference type="SMART" id="SM00220">
    <property type="entry name" value="S_TKc"/>
    <property type="match status" value="1"/>
</dbReference>
<feature type="compositionally biased region" description="Gly residues" evidence="1">
    <location>
        <begin position="939"/>
        <end position="956"/>
    </location>
</feature>
<dbReference type="EMBL" id="NAJP01000027">
    <property type="protein sequence ID" value="TKA41642.1"/>
    <property type="molecule type" value="Genomic_DNA"/>
</dbReference>
<feature type="compositionally biased region" description="Low complexity" evidence="1">
    <location>
        <begin position="770"/>
        <end position="783"/>
    </location>
</feature>